<feature type="domain" description="Lactate/malate dehydrogenase C-terminal" evidence="14">
    <location>
        <begin position="221"/>
        <end position="310"/>
    </location>
</feature>
<evidence type="ECO:0000256" key="9">
    <source>
        <dbReference type="PIRSR" id="PIRSR000102-3"/>
    </source>
</evidence>
<dbReference type="GO" id="GO:0006108">
    <property type="term" value="P:malate metabolic process"/>
    <property type="evidence" value="ECO:0007669"/>
    <property type="project" value="InterPro"/>
</dbReference>
<dbReference type="Gene3D" id="3.40.50.720">
    <property type="entry name" value="NAD(P)-binding Rossmann-like Domain"/>
    <property type="match status" value="1"/>
</dbReference>
<evidence type="ECO:0000256" key="7">
    <source>
        <dbReference type="PIRSR" id="PIRSR000102-1"/>
    </source>
</evidence>
<feature type="binding site" evidence="9">
    <location>
        <position position="228"/>
    </location>
    <ligand>
        <name>NAD(+)</name>
        <dbReference type="ChEBI" id="CHEBI:57540"/>
    </ligand>
</feature>
<dbReference type="InterPro" id="IPR001557">
    <property type="entry name" value="L-lactate/malate_DH"/>
</dbReference>
<reference evidence="15" key="1">
    <citation type="submission" date="2019-05" db="EMBL/GenBank/DDBJ databases">
        <title>Annotation for the trematode Fasciolopsis buski.</title>
        <authorList>
            <person name="Choi Y.-J."/>
        </authorList>
    </citation>
    <scope>NUCLEOTIDE SEQUENCE</scope>
    <source>
        <strain evidence="15">HT</strain>
        <tissue evidence="15">Whole worm</tissue>
    </source>
</reference>
<evidence type="ECO:0000256" key="11">
    <source>
        <dbReference type="RuleBase" id="RU003405"/>
    </source>
</evidence>
<comment type="similarity">
    <text evidence="1">Belongs to the LDH/MDH superfamily. MDH type 1 family.</text>
</comment>
<dbReference type="SUPFAM" id="SSF56327">
    <property type="entry name" value="LDH C-terminal domain-like"/>
    <property type="match status" value="1"/>
</dbReference>
<feature type="domain" description="Lactate/malate dehydrogenase N-terminal" evidence="13">
    <location>
        <begin position="27"/>
        <end position="169"/>
    </location>
</feature>
<dbReference type="PROSITE" id="PS00068">
    <property type="entry name" value="MDH"/>
    <property type="match status" value="1"/>
</dbReference>
<evidence type="ECO:0000313" key="16">
    <source>
        <dbReference type="Proteomes" id="UP000728185"/>
    </source>
</evidence>
<dbReference type="EC" id="1.1.1.37" evidence="11"/>
<dbReference type="PIRSF" id="PIRSF000102">
    <property type="entry name" value="Lac_mal_DH"/>
    <property type="match status" value="1"/>
</dbReference>
<dbReference type="Proteomes" id="UP000728185">
    <property type="component" value="Unassembled WGS sequence"/>
</dbReference>
<evidence type="ECO:0000256" key="6">
    <source>
        <dbReference type="ARBA" id="ARBA00048313"/>
    </source>
</evidence>
<dbReference type="CDD" id="cd01337">
    <property type="entry name" value="MDH_glyoxysomal_mitochondrial"/>
    <property type="match status" value="1"/>
</dbReference>
<keyword evidence="12" id="KW-0732">Signal</keyword>
<evidence type="ECO:0000259" key="14">
    <source>
        <dbReference type="Pfam" id="PF02866"/>
    </source>
</evidence>
<dbReference type="InterPro" id="IPR001252">
    <property type="entry name" value="Malate_DH_AS"/>
</dbReference>
<evidence type="ECO:0000256" key="12">
    <source>
        <dbReference type="SAM" id="SignalP"/>
    </source>
</evidence>
<comment type="catalytic activity">
    <reaction evidence="6 11">
        <text>(S)-malate + NAD(+) = oxaloacetate + NADH + H(+)</text>
        <dbReference type="Rhea" id="RHEA:21432"/>
        <dbReference type="ChEBI" id="CHEBI:15378"/>
        <dbReference type="ChEBI" id="CHEBI:15589"/>
        <dbReference type="ChEBI" id="CHEBI:16452"/>
        <dbReference type="ChEBI" id="CHEBI:57540"/>
        <dbReference type="ChEBI" id="CHEBI:57945"/>
        <dbReference type="EC" id="1.1.1.37"/>
    </reaction>
</comment>
<dbReference type="InterPro" id="IPR015955">
    <property type="entry name" value="Lactate_DH/Glyco_Ohase_4_C"/>
</dbReference>
<feature type="chain" id="PRO_5034754566" description="Malate dehydrogenase" evidence="12">
    <location>
        <begin position="18"/>
        <end position="317"/>
    </location>
</feature>
<feature type="binding site" evidence="8">
    <location>
        <position position="105"/>
    </location>
    <ligand>
        <name>substrate</name>
    </ligand>
</feature>
<keyword evidence="16" id="KW-1185">Reference proteome</keyword>
<evidence type="ECO:0000256" key="10">
    <source>
        <dbReference type="RuleBase" id="RU003369"/>
    </source>
</evidence>
<dbReference type="Pfam" id="PF00056">
    <property type="entry name" value="Ldh_1_N"/>
    <property type="match status" value="1"/>
</dbReference>
<dbReference type="Pfam" id="PF02866">
    <property type="entry name" value="Ldh_1_C"/>
    <property type="match status" value="2"/>
</dbReference>
<accession>A0A8E0RYY0</accession>
<dbReference type="PANTHER" id="PTHR11540:SF16">
    <property type="entry name" value="MALATE DEHYDROGENASE, MITOCHONDRIAL"/>
    <property type="match status" value="1"/>
</dbReference>
<dbReference type="FunFam" id="3.40.50.720:FF:000013">
    <property type="entry name" value="Malate dehydrogenase"/>
    <property type="match status" value="1"/>
</dbReference>
<feature type="binding site" evidence="9">
    <location>
        <position position="58"/>
    </location>
    <ligand>
        <name>NAD(+)</name>
        <dbReference type="ChEBI" id="CHEBI:57540"/>
    </ligand>
</feature>
<keyword evidence="3 11" id="KW-0816">Tricarboxylic acid cycle</keyword>
<keyword evidence="4 10" id="KW-0560">Oxidoreductase</keyword>
<sequence>MFSRAVVTFSCVLGARCLTTTSKFAQKVAVLGASGGIGQPTSLLLKQSPLVTHLALYDIAHVKGVAADLSHIETRARVTAHDGPSHLADCLKDADIVLIPAGVPRKPGMTRDDLFNTNASIVAQLTHACALHCPKAMICIITNPVNSTVPIAAEMLKKNGVYDPHRLFGVTTLDVVRSNTFIAEAKNLDVRKVSCPVIGGHSGVTILPVISQCAPQVSFPQGSATLSMAYSGVRFATSLMEAMTGRAGVVECAFVQSDVSECEFFATPITLGPNGVERNMGIGNLNEYEIQLLKMVIPELKKNIKRGKEFATTFKPT</sequence>
<dbReference type="OrthoDB" id="755699at2759"/>
<evidence type="ECO:0000256" key="2">
    <source>
        <dbReference type="ARBA" id="ARBA00011738"/>
    </source>
</evidence>
<evidence type="ECO:0000256" key="5">
    <source>
        <dbReference type="ARBA" id="ARBA00023027"/>
    </source>
</evidence>
<proteinExistence type="inferred from homology"/>
<dbReference type="Gene3D" id="3.90.110.10">
    <property type="entry name" value="Lactate dehydrogenase/glycoside hydrolase, family 4, C-terminal"/>
    <property type="match status" value="2"/>
</dbReference>
<dbReference type="InterPro" id="IPR010097">
    <property type="entry name" value="Malate_DH_type1"/>
</dbReference>
<dbReference type="InterPro" id="IPR001236">
    <property type="entry name" value="Lactate/malate_DH_N"/>
</dbReference>
<dbReference type="EMBL" id="LUCM01005938">
    <property type="protein sequence ID" value="KAA0192049.1"/>
    <property type="molecule type" value="Genomic_DNA"/>
</dbReference>
<comment type="caution">
    <text evidence="15">The sequence shown here is derived from an EMBL/GenBank/DDBJ whole genome shotgun (WGS) entry which is preliminary data.</text>
</comment>
<dbReference type="GO" id="GO:0005739">
    <property type="term" value="C:mitochondrion"/>
    <property type="evidence" value="ECO:0007669"/>
    <property type="project" value="TreeGrafter"/>
</dbReference>
<dbReference type="GO" id="GO:0006099">
    <property type="term" value="P:tricarboxylic acid cycle"/>
    <property type="evidence" value="ECO:0007669"/>
    <property type="project" value="UniProtKB-KW"/>
</dbReference>
<dbReference type="SUPFAM" id="SSF51735">
    <property type="entry name" value="NAD(P)-binding Rossmann-fold domains"/>
    <property type="match status" value="1"/>
</dbReference>
<gene>
    <name evidence="15" type="ORF">FBUS_02962</name>
</gene>
<feature type="binding site" evidence="8">
    <location>
        <position position="111"/>
    </location>
    <ligand>
        <name>substrate</name>
    </ligand>
</feature>
<feature type="domain" description="Lactate/malate dehydrogenase C-terminal" evidence="14">
    <location>
        <begin position="171"/>
        <end position="219"/>
    </location>
</feature>
<evidence type="ECO:0000259" key="13">
    <source>
        <dbReference type="Pfam" id="PF00056"/>
    </source>
</evidence>
<dbReference type="GO" id="GO:0030060">
    <property type="term" value="F:L-malate dehydrogenase (NAD+) activity"/>
    <property type="evidence" value="ECO:0007669"/>
    <property type="project" value="UniProtKB-EC"/>
</dbReference>
<feature type="active site" description="Proton acceptor" evidence="7">
    <location>
        <position position="201"/>
    </location>
</feature>
<feature type="binding site" evidence="9">
    <location>
        <begin position="141"/>
        <end position="143"/>
    </location>
    <ligand>
        <name>NAD(+)</name>
        <dbReference type="ChEBI" id="CHEBI:57540"/>
    </ligand>
</feature>
<evidence type="ECO:0000256" key="4">
    <source>
        <dbReference type="ARBA" id="ARBA00023002"/>
    </source>
</evidence>
<comment type="subunit">
    <text evidence="2">Homodimer.</text>
</comment>
<organism evidence="15 16">
    <name type="scientific">Fasciolopsis buskii</name>
    <dbReference type="NCBI Taxonomy" id="27845"/>
    <lineage>
        <taxon>Eukaryota</taxon>
        <taxon>Metazoa</taxon>
        <taxon>Spiralia</taxon>
        <taxon>Lophotrochozoa</taxon>
        <taxon>Platyhelminthes</taxon>
        <taxon>Trematoda</taxon>
        <taxon>Digenea</taxon>
        <taxon>Plagiorchiida</taxon>
        <taxon>Echinostomata</taxon>
        <taxon>Echinostomatoidea</taxon>
        <taxon>Fasciolidae</taxon>
        <taxon>Fasciolopsis</taxon>
    </lineage>
</organism>
<keyword evidence="5 9" id="KW-0520">NAD</keyword>
<dbReference type="AlphaFoldDB" id="A0A8E0RYY0"/>
<evidence type="ECO:0000256" key="3">
    <source>
        <dbReference type="ARBA" id="ARBA00022532"/>
    </source>
</evidence>
<feature type="binding site" evidence="8">
    <location>
        <position position="177"/>
    </location>
    <ligand>
        <name>substrate</name>
    </ligand>
</feature>
<feature type="signal peptide" evidence="12">
    <location>
        <begin position="1"/>
        <end position="17"/>
    </location>
</feature>
<dbReference type="NCBIfam" id="TIGR01772">
    <property type="entry name" value="MDH_euk_gproteo"/>
    <property type="match status" value="1"/>
</dbReference>
<protein>
    <recommendedName>
        <fullName evidence="11">Malate dehydrogenase</fullName>
        <ecNumber evidence="11">1.1.1.37</ecNumber>
    </recommendedName>
</protein>
<evidence type="ECO:0000313" key="15">
    <source>
        <dbReference type="EMBL" id="KAA0192049.1"/>
    </source>
</evidence>
<dbReference type="InterPro" id="IPR022383">
    <property type="entry name" value="Lactate/malate_DH_C"/>
</dbReference>
<name>A0A8E0RYY0_9TREM</name>
<dbReference type="PANTHER" id="PTHR11540">
    <property type="entry name" value="MALATE AND LACTATE DEHYDROGENASE"/>
    <property type="match status" value="1"/>
</dbReference>
<feature type="binding site" evidence="8">
    <location>
        <position position="143"/>
    </location>
    <ligand>
        <name>substrate</name>
    </ligand>
</feature>
<feature type="binding site" evidence="9">
    <location>
        <position position="118"/>
    </location>
    <ligand>
        <name>NAD(+)</name>
        <dbReference type="ChEBI" id="CHEBI:57540"/>
    </ligand>
</feature>
<evidence type="ECO:0000256" key="1">
    <source>
        <dbReference type="ARBA" id="ARBA00008824"/>
    </source>
</evidence>
<dbReference type="InterPro" id="IPR036291">
    <property type="entry name" value="NAD(P)-bd_dom_sf"/>
</dbReference>
<evidence type="ECO:0000256" key="8">
    <source>
        <dbReference type="PIRSR" id="PIRSR000102-2"/>
    </source>
</evidence>
<feature type="binding site" evidence="9">
    <location>
        <begin position="32"/>
        <end position="38"/>
    </location>
    <ligand>
        <name>NAD(+)</name>
        <dbReference type="ChEBI" id="CHEBI:57540"/>
    </ligand>
</feature>